<comment type="caution">
    <text evidence="1">The sequence shown here is derived from an EMBL/GenBank/DDBJ whole genome shotgun (WGS) entry which is preliminary data.</text>
</comment>
<sequence length="149" mass="16329">MKYNEKSGDLMFDCTNGDTDGKFMTKSVNIPIELYESGKGKYFIGYADNLTFGNGTSAWARLYNPPYSGVNLFVNVWTVTDVSQAPLRAEFWFNADPPGTPSESGLVTSSNTAFRPTPIPKVRLQQASDVEGAPSRRKLFGVPVYPGVS</sequence>
<gene>
    <name evidence="1" type="ORF">SDC9_59863</name>
</gene>
<name>A0A644XBC0_9ZZZZ</name>
<protein>
    <submittedName>
        <fullName evidence="1">Uncharacterized protein</fullName>
    </submittedName>
</protein>
<proteinExistence type="predicted"/>
<organism evidence="1">
    <name type="scientific">bioreactor metagenome</name>
    <dbReference type="NCBI Taxonomy" id="1076179"/>
    <lineage>
        <taxon>unclassified sequences</taxon>
        <taxon>metagenomes</taxon>
        <taxon>ecological metagenomes</taxon>
    </lineage>
</organism>
<accession>A0A644XBC0</accession>
<dbReference type="EMBL" id="VSSQ01002129">
    <property type="protein sequence ID" value="MPM13506.1"/>
    <property type="molecule type" value="Genomic_DNA"/>
</dbReference>
<dbReference type="AlphaFoldDB" id="A0A644XBC0"/>
<evidence type="ECO:0000313" key="1">
    <source>
        <dbReference type="EMBL" id="MPM13506.1"/>
    </source>
</evidence>
<reference evidence="1" key="1">
    <citation type="submission" date="2019-08" db="EMBL/GenBank/DDBJ databases">
        <authorList>
            <person name="Kucharzyk K."/>
            <person name="Murdoch R.W."/>
            <person name="Higgins S."/>
            <person name="Loffler F."/>
        </authorList>
    </citation>
    <scope>NUCLEOTIDE SEQUENCE</scope>
</reference>
<dbReference type="InterPro" id="IPR046141">
    <property type="entry name" value="DUF6143"/>
</dbReference>
<dbReference type="Pfam" id="PF19640">
    <property type="entry name" value="DUF6143"/>
    <property type="match status" value="1"/>
</dbReference>